<dbReference type="EMBL" id="BRYA01000583">
    <property type="protein sequence ID" value="GMI24380.1"/>
    <property type="molecule type" value="Genomic_DNA"/>
</dbReference>
<evidence type="ECO:0000313" key="5">
    <source>
        <dbReference type="Proteomes" id="UP001165065"/>
    </source>
</evidence>
<dbReference type="Gene3D" id="3.40.50.300">
    <property type="entry name" value="P-loop containing nucleotide triphosphate hydrolases"/>
    <property type="match status" value="1"/>
</dbReference>
<evidence type="ECO:0000259" key="3">
    <source>
        <dbReference type="Pfam" id="PF00685"/>
    </source>
</evidence>
<accession>A0A9W7L353</accession>
<proteinExistence type="inferred from homology"/>
<feature type="domain" description="Sulfotransferase" evidence="3">
    <location>
        <begin position="143"/>
        <end position="266"/>
    </location>
</feature>
<keyword evidence="2" id="KW-0808">Transferase</keyword>
<evidence type="ECO:0000256" key="2">
    <source>
        <dbReference type="ARBA" id="ARBA00022679"/>
    </source>
</evidence>
<keyword evidence="5" id="KW-1185">Reference proteome</keyword>
<reference evidence="5" key="1">
    <citation type="journal article" date="2023" name="Commun. Biol.">
        <title>Genome analysis of Parmales, the sister group of diatoms, reveals the evolutionary specialization of diatoms from phago-mixotrophs to photoautotrophs.</title>
        <authorList>
            <person name="Ban H."/>
            <person name="Sato S."/>
            <person name="Yoshikawa S."/>
            <person name="Yamada K."/>
            <person name="Nakamura Y."/>
            <person name="Ichinomiya M."/>
            <person name="Sato N."/>
            <person name="Blanc-Mathieu R."/>
            <person name="Endo H."/>
            <person name="Kuwata A."/>
            <person name="Ogata H."/>
        </authorList>
    </citation>
    <scope>NUCLEOTIDE SEQUENCE [LARGE SCALE GENOMIC DNA]</scope>
</reference>
<comment type="similarity">
    <text evidence="1">Belongs to the sulfotransferase 1 family.</text>
</comment>
<dbReference type="SUPFAM" id="SSF52540">
    <property type="entry name" value="P-loop containing nucleoside triphosphate hydrolases"/>
    <property type="match status" value="1"/>
</dbReference>
<dbReference type="Proteomes" id="UP001165065">
    <property type="component" value="Unassembled WGS sequence"/>
</dbReference>
<dbReference type="AlphaFoldDB" id="A0A9W7L353"/>
<evidence type="ECO:0000313" key="4">
    <source>
        <dbReference type="EMBL" id="GMI24380.1"/>
    </source>
</evidence>
<evidence type="ECO:0000256" key="1">
    <source>
        <dbReference type="ARBA" id="ARBA00005771"/>
    </source>
</evidence>
<organism evidence="4 5">
    <name type="scientific">Triparma columacea</name>
    <dbReference type="NCBI Taxonomy" id="722753"/>
    <lineage>
        <taxon>Eukaryota</taxon>
        <taxon>Sar</taxon>
        <taxon>Stramenopiles</taxon>
        <taxon>Ochrophyta</taxon>
        <taxon>Bolidophyceae</taxon>
        <taxon>Parmales</taxon>
        <taxon>Triparmaceae</taxon>
        <taxon>Triparma</taxon>
    </lineage>
</organism>
<comment type="caution">
    <text evidence="4">The sequence shown here is derived from an EMBL/GenBank/DDBJ whole genome shotgun (WGS) entry which is preliminary data.</text>
</comment>
<dbReference type="InterPro" id="IPR027417">
    <property type="entry name" value="P-loop_NTPase"/>
</dbReference>
<dbReference type="OrthoDB" id="205623at2759"/>
<dbReference type="Pfam" id="PF00685">
    <property type="entry name" value="Sulfotransfer_1"/>
    <property type="match status" value="1"/>
</dbReference>
<dbReference type="GO" id="GO:0008146">
    <property type="term" value="F:sulfotransferase activity"/>
    <property type="evidence" value="ECO:0007669"/>
    <property type="project" value="InterPro"/>
</dbReference>
<dbReference type="PANTHER" id="PTHR11783">
    <property type="entry name" value="SULFOTRANSFERASE SULT"/>
    <property type="match status" value="1"/>
</dbReference>
<protein>
    <recommendedName>
        <fullName evidence="3">Sulfotransferase domain-containing protein</fullName>
    </recommendedName>
</protein>
<gene>
    <name evidence="4" type="ORF">TrCOL_g4091</name>
</gene>
<name>A0A9W7L353_9STRA</name>
<dbReference type="InterPro" id="IPR000863">
    <property type="entry name" value="Sulfotransferase_dom"/>
</dbReference>
<sequence length="352" mass="38548">MSQMIQMNPVDDPEAVTDLESVSLPPLPDDASIFSPHKYSRTFALTPTSLTSPNTSPKWFPFPSPVGGSDGGYKRLVSNLVPGNKDIWVISYPHSKASPWVKGLVEELLNITGGGYDASIEEKAGGEGGLDWIGQLNKIGKDKVRVFHSHLPVEFLHPLTNSNSKIIYLSSNPKDVASNSYLSECSSGSFEGPFSAYLESVFLPSSNVANYGSYWNHVQSYLASADYGNIVNDDDEIREVFQVWAERLALELEEGVEGIREFVGGRGTAENWRSSNSFDLSVGSWKDHFTVSQSEFFDKVHERRVQRIANNGGGAGWGGVIWEEDKATGGKATDAILEKLGISDQDQNCVVM</sequence>